<dbReference type="InterPro" id="IPR009003">
    <property type="entry name" value="Peptidase_S1_PA"/>
</dbReference>
<dbReference type="SUPFAM" id="SSF50494">
    <property type="entry name" value="Trypsin-like serine proteases"/>
    <property type="match status" value="1"/>
</dbReference>
<name>A0ABV7XIH4_9GAMM</name>
<gene>
    <name evidence="3" type="ORF">ACFONC_07370</name>
</gene>
<feature type="signal peptide" evidence="1">
    <location>
        <begin position="1"/>
        <end position="18"/>
    </location>
</feature>
<dbReference type="SMART" id="SM00020">
    <property type="entry name" value="Tryp_SPc"/>
    <property type="match status" value="1"/>
</dbReference>
<dbReference type="PANTHER" id="PTHR24260:SF138">
    <property type="entry name" value="IP10340P-RELATED"/>
    <property type="match status" value="1"/>
</dbReference>
<keyword evidence="1" id="KW-0732">Signal</keyword>
<dbReference type="InterPro" id="IPR001314">
    <property type="entry name" value="Peptidase_S1A"/>
</dbReference>
<proteinExistence type="predicted"/>
<evidence type="ECO:0000256" key="1">
    <source>
        <dbReference type="SAM" id="SignalP"/>
    </source>
</evidence>
<keyword evidence="4" id="KW-1185">Reference proteome</keyword>
<reference evidence="4" key="1">
    <citation type="journal article" date="2019" name="Int. J. Syst. Evol. Microbiol.">
        <title>The Global Catalogue of Microorganisms (GCM) 10K type strain sequencing project: providing services to taxonomists for standard genome sequencing and annotation.</title>
        <authorList>
            <consortium name="The Broad Institute Genomics Platform"/>
            <consortium name="The Broad Institute Genome Sequencing Center for Infectious Disease"/>
            <person name="Wu L."/>
            <person name="Ma J."/>
        </authorList>
    </citation>
    <scope>NUCLEOTIDE SEQUENCE [LARGE SCALE GENOMIC DNA]</scope>
    <source>
        <strain evidence="4">KCTC 42441</strain>
    </source>
</reference>
<accession>A0ABV7XIH4</accession>
<dbReference type="EMBL" id="JBHRYA010000006">
    <property type="protein sequence ID" value="MFC3715965.1"/>
    <property type="molecule type" value="Genomic_DNA"/>
</dbReference>
<protein>
    <submittedName>
        <fullName evidence="3">S1 family peptidase</fullName>
    </submittedName>
</protein>
<organism evidence="3 4">
    <name type="scientific">Luteimonas soli</name>
    <dbReference type="NCBI Taxonomy" id="1648966"/>
    <lineage>
        <taxon>Bacteria</taxon>
        <taxon>Pseudomonadati</taxon>
        <taxon>Pseudomonadota</taxon>
        <taxon>Gammaproteobacteria</taxon>
        <taxon>Lysobacterales</taxon>
        <taxon>Lysobacteraceae</taxon>
        <taxon>Luteimonas</taxon>
    </lineage>
</organism>
<dbReference type="Pfam" id="PF00089">
    <property type="entry name" value="Trypsin"/>
    <property type="match status" value="1"/>
</dbReference>
<dbReference type="InterPro" id="IPR051333">
    <property type="entry name" value="CLIP_Serine_Protease"/>
</dbReference>
<evidence type="ECO:0000259" key="2">
    <source>
        <dbReference type="PROSITE" id="PS50240"/>
    </source>
</evidence>
<dbReference type="PRINTS" id="PR00722">
    <property type="entry name" value="CHYMOTRYPSIN"/>
</dbReference>
<dbReference type="InterPro" id="IPR043504">
    <property type="entry name" value="Peptidase_S1_PA_chymotrypsin"/>
</dbReference>
<feature type="domain" description="Peptidase S1" evidence="2">
    <location>
        <begin position="19"/>
        <end position="255"/>
    </location>
</feature>
<feature type="chain" id="PRO_5045848866" evidence="1">
    <location>
        <begin position="19"/>
        <end position="263"/>
    </location>
</feature>
<dbReference type="Proteomes" id="UP001595705">
    <property type="component" value="Unassembled WGS sequence"/>
</dbReference>
<dbReference type="Gene3D" id="2.40.10.10">
    <property type="entry name" value="Trypsin-like serine proteases"/>
    <property type="match status" value="1"/>
</dbReference>
<dbReference type="PANTHER" id="PTHR24260">
    <property type="match status" value="1"/>
</dbReference>
<comment type="caution">
    <text evidence="3">The sequence shown here is derived from an EMBL/GenBank/DDBJ whole genome shotgun (WGS) entry which is preliminary data.</text>
</comment>
<sequence length="263" mass="27993">MKHLVVIPLLLASAMASAIVVRHDVPDSMYLAPDAALPALVDLPHEGHGVLIAPQWVLTAAHATQWHPITEVMLNGDCLKAEEVFVHPGYKQLPDGLAAHNPEGAIRFLAGLDDIALIKLAEPVTNVTPIALYEGHTELGKTVVLFGKGATGNGKAGQVDGANRTQLRRAENVISAVEERALVYTFDSGSSALPLEGMLGNGDSGGPVLLYNNGHWELLGLARGRLSTSPPGFYGQQSHQVRVSYYLEWIRATMGGTSSGRKA</sequence>
<evidence type="ECO:0000313" key="3">
    <source>
        <dbReference type="EMBL" id="MFC3715965.1"/>
    </source>
</evidence>
<evidence type="ECO:0000313" key="4">
    <source>
        <dbReference type="Proteomes" id="UP001595705"/>
    </source>
</evidence>
<dbReference type="RefSeq" id="WP_386743096.1">
    <property type="nucleotide sequence ID" value="NZ_JBHRYA010000006.1"/>
</dbReference>
<dbReference type="InterPro" id="IPR001254">
    <property type="entry name" value="Trypsin_dom"/>
</dbReference>
<dbReference type="PROSITE" id="PS50240">
    <property type="entry name" value="TRYPSIN_DOM"/>
    <property type="match status" value="1"/>
</dbReference>